<keyword evidence="3" id="KW-1185">Reference proteome</keyword>
<protein>
    <submittedName>
        <fullName evidence="2">TniQ family protein</fullName>
    </submittedName>
</protein>
<dbReference type="Proteomes" id="UP001595443">
    <property type="component" value="Unassembled WGS sequence"/>
</dbReference>
<sequence>MLDGESTISWVARLATFHSGRESRDWLAAIGLSQQDVVKCSTSSVERLRDMTGVSKERIREGAYVHERDRTFVHRGERFGTHFSASAFTTFCPACLLDDTGPGNLSASMRVGRVNWFFMPVRSCPKHGIELSRTRNTHYSQGFQDMAIVAPSDVELARLVDESDQRKVSPLQLYVENRFDGAHGPAWLDGQTIDQAAKACEMVGACLEFGAHCKLDHLTDAQWDQAGAAGFEAAAKGEEGLRLAMDQIRQDHREGDKKGGPQAVFGRLYQWLQFNKSNRDRGPIRTVVREYILDTMAIEAGTNLFGEIVDRRRFHSVCSLSKATGLHPKTLNRALSRAGLLSIENEDTIDNSACADASEAEALALRIRNSLPIKRVPEYLNCNRTQAQALVRQGIVRQLCPDLGDRGGVLTGVAIDELETFLVRFRTRGQAVAVASDGMLDLIAASEIARLPVVDIVQLVLDGKLERLELLPEELRFRSVLVDPDEVREVSSKNGEDLGFAQDKVASLFGLTSSHVNALRTQCDDTGRPFLNGTPLANARGTIRFRYASEEVERFAQDYVSLVELAENQGKTPREVKKELLDQGIAPIAELSRLPRDYYRRVDL</sequence>
<dbReference type="Pfam" id="PF06527">
    <property type="entry name" value="TniQ"/>
    <property type="match status" value="1"/>
</dbReference>
<comment type="caution">
    <text evidence="2">The sequence shown here is derived from an EMBL/GenBank/DDBJ whole genome shotgun (WGS) entry which is preliminary data.</text>
</comment>
<name>A0ABV7AN05_9RHOB</name>
<evidence type="ECO:0000313" key="2">
    <source>
        <dbReference type="EMBL" id="MFC2970195.1"/>
    </source>
</evidence>
<reference evidence="3" key="1">
    <citation type="journal article" date="2019" name="Int. J. Syst. Evol. Microbiol.">
        <title>The Global Catalogue of Microorganisms (GCM) 10K type strain sequencing project: providing services to taxonomists for standard genome sequencing and annotation.</title>
        <authorList>
            <consortium name="The Broad Institute Genomics Platform"/>
            <consortium name="The Broad Institute Genome Sequencing Center for Infectious Disease"/>
            <person name="Wu L."/>
            <person name="Ma J."/>
        </authorList>
    </citation>
    <scope>NUCLEOTIDE SEQUENCE [LARGE SCALE GENOMIC DNA]</scope>
    <source>
        <strain evidence="3">KCTC 62192</strain>
    </source>
</reference>
<accession>A0ABV7AN05</accession>
<dbReference type="RefSeq" id="WP_377834955.1">
    <property type="nucleotide sequence ID" value="NZ_JBHRSK010000017.1"/>
</dbReference>
<evidence type="ECO:0000259" key="1">
    <source>
        <dbReference type="Pfam" id="PF06527"/>
    </source>
</evidence>
<proteinExistence type="predicted"/>
<feature type="domain" description="TniQ" evidence="1">
    <location>
        <begin position="2"/>
        <end position="131"/>
    </location>
</feature>
<dbReference type="InterPro" id="IPR009492">
    <property type="entry name" value="TniQ"/>
</dbReference>
<organism evidence="2 3">
    <name type="scientific">Acidimangrovimonas pyrenivorans</name>
    <dbReference type="NCBI Taxonomy" id="2030798"/>
    <lineage>
        <taxon>Bacteria</taxon>
        <taxon>Pseudomonadati</taxon>
        <taxon>Pseudomonadota</taxon>
        <taxon>Alphaproteobacteria</taxon>
        <taxon>Rhodobacterales</taxon>
        <taxon>Paracoccaceae</taxon>
        <taxon>Acidimangrovimonas</taxon>
    </lineage>
</organism>
<evidence type="ECO:0000313" key="3">
    <source>
        <dbReference type="Proteomes" id="UP001595443"/>
    </source>
</evidence>
<dbReference type="EMBL" id="JBHRSK010000017">
    <property type="protein sequence ID" value="MFC2970195.1"/>
    <property type="molecule type" value="Genomic_DNA"/>
</dbReference>
<gene>
    <name evidence="2" type="ORF">ACFOES_19015</name>
</gene>